<proteinExistence type="predicted"/>
<evidence type="ECO:0000313" key="2">
    <source>
        <dbReference type="EMBL" id="RCW35734.1"/>
    </source>
</evidence>
<accession>A0A368V7T0</accession>
<protein>
    <recommendedName>
        <fullName evidence="5">Transposase</fullName>
    </recommendedName>
</protein>
<sequence length="72" mass="8384">MKLGLPEQFSIIERLEESYAVQRLRRVFEVYRSSYRAWRDRDREPCEAEKALLDEVVEAHAVSNGSAGARSR</sequence>
<comment type="caution">
    <text evidence="2">The sequence shown here is derived from an EMBL/GenBank/DDBJ whole genome shotgun (WGS) entry which is preliminary data.</text>
</comment>
<dbReference type="AlphaFoldDB" id="A0A368V7T0"/>
<gene>
    <name evidence="2" type="ORF">DET51_104353</name>
    <name evidence="1" type="ORF">DET64_104353</name>
</gene>
<organism evidence="2 3">
    <name type="scientific">Marinobacter nauticus</name>
    <name type="common">Marinobacter hydrocarbonoclasticus</name>
    <name type="synonym">Marinobacter aquaeolei</name>
    <dbReference type="NCBI Taxonomy" id="2743"/>
    <lineage>
        <taxon>Bacteria</taxon>
        <taxon>Pseudomonadati</taxon>
        <taxon>Pseudomonadota</taxon>
        <taxon>Gammaproteobacteria</taxon>
        <taxon>Pseudomonadales</taxon>
        <taxon>Marinobacteraceae</taxon>
        <taxon>Marinobacter</taxon>
    </lineage>
</organism>
<name>A0A368V7T0_MARNT</name>
<dbReference type="Proteomes" id="UP000253065">
    <property type="component" value="Unassembled WGS sequence"/>
</dbReference>
<dbReference type="EMBL" id="QPJB01000004">
    <property type="protein sequence ID" value="RCW35734.1"/>
    <property type="molecule type" value="Genomic_DNA"/>
</dbReference>
<evidence type="ECO:0008006" key="5">
    <source>
        <dbReference type="Google" id="ProtNLM"/>
    </source>
</evidence>
<reference evidence="2 3" key="1">
    <citation type="submission" date="2018-07" db="EMBL/GenBank/DDBJ databases">
        <title>Freshwater and sediment microbial communities from various areas in North America, analyzing microbe dynamics in response to fracking.</title>
        <authorList>
            <person name="Lamendella R."/>
        </authorList>
    </citation>
    <scope>NUCLEOTIDE SEQUENCE [LARGE SCALE GENOMIC DNA]</scope>
    <source>
        <strain evidence="2 3">114E</strain>
        <strain evidence="1 4">114E_o</strain>
    </source>
</reference>
<evidence type="ECO:0000313" key="1">
    <source>
        <dbReference type="EMBL" id="RBP75203.1"/>
    </source>
</evidence>
<dbReference type="Proteomes" id="UP000252795">
    <property type="component" value="Unassembled WGS sequence"/>
</dbReference>
<keyword evidence="4" id="KW-1185">Reference proteome</keyword>
<evidence type="ECO:0000313" key="4">
    <source>
        <dbReference type="Proteomes" id="UP000253065"/>
    </source>
</evidence>
<dbReference type="EMBL" id="QNSA01000004">
    <property type="protein sequence ID" value="RBP75203.1"/>
    <property type="molecule type" value="Genomic_DNA"/>
</dbReference>
<evidence type="ECO:0000313" key="3">
    <source>
        <dbReference type="Proteomes" id="UP000252795"/>
    </source>
</evidence>